<keyword evidence="2" id="KW-1185">Reference proteome</keyword>
<accession>A0A9N9E036</accession>
<name>A0A9N9E036_FUNMO</name>
<sequence length="142" mass="16812">MKNNNYKPSILTIIFILIIFTTYSVITYPIPAENVNGSISPSVEYPDPSLPVLTKFEFESLPEPGEFWEMIRTDDNTDQNVNKENFGTKAYFTPVWFKDAFYKFGPHITYYKRDEIAQTYKDKDWYSNCYLKTCMNVVFRQY</sequence>
<dbReference type="EMBL" id="CAJVPP010004735">
    <property type="protein sequence ID" value="CAG8654606.1"/>
    <property type="molecule type" value="Genomic_DNA"/>
</dbReference>
<proteinExistence type="predicted"/>
<evidence type="ECO:0000313" key="2">
    <source>
        <dbReference type="Proteomes" id="UP000789375"/>
    </source>
</evidence>
<dbReference type="AlphaFoldDB" id="A0A9N9E036"/>
<organism evidence="1 2">
    <name type="scientific">Funneliformis mosseae</name>
    <name type="common">Endomycorrhizal fungus</name>
    <name type="synonym">Glomus mosseae</name>
    <dbReference type="NCBI Taxonomy" id="27381"/>
    <lineage>
        <taxon>Eukaryota</taxon>
        <taxon>Fungi</taxon>
        <taxon>Fungi incertae sedis</taxon>
        <taxon>Mucoromycota</taxon>
        <taxon>Glomeromycotina</taxon>
        <taxon>Glomeromycetes</taxon>
        <taxon>Glomerales</taxon>
        <taxon>Glomeraceae</taxon>
        <taxon>Funneliformis</taxon>
    </lineage>
</organism>
<gene>
    <name evidence="1" type="ORF">FMOSSE_LOCUS11641</name>
</gene>
<reference evidence="1" key="1">
    <citation type="submission" date="2021-06" db="EMBL/GenBank/DDBJ databases">
        <authorList>
            <person name="Kallberg Y."/>
            <person name="Tangrot J."/>
            <person name="Rosling A."/>
        </authorList>
    </citation>
    <scope>NUCLEOTIDE SEQUENCE</scope>
    <source>
        <strain evidence="1">87-6 pot B 2015</strain>
    </source>
</reference>
<dbReference type="Proteomes" id="UP000789375">
    <property type="component" value="Unassembled WGS sequence"/>
</dbReference>
<comment type="caution">
    <text evidence="1">The sequence shown here is derived from an EMBL/GenBank/DDBJ whole genome shotgun (WGS) entry which is preliminary data.</text>
</comment>
<evidence type="ECO:0000313" key="1">
    <source>
        <dbReference type="EMBL" id="CAG8654606.1"/>
    </source>
</evidence>
<protein>
    <submittedName>
        <fullName evidence="1">2733_t:CDS:1</fullName>
    </submittedName>
</protein>